<reference evidence="3" key="1">
    <citation type="journal article" date="2020" name="Nat. Commun.">
        <title>Genome assembly of wild tea tree DASZ reveals pedigree and selection history of tea varieties.</title>
        <authorList>
            <person name="Zhang W."/>
            <person name="Zhang Y."/>
            <person name="Qiu H."/>
            <person name="Guo Y."/>
            <person name="Wan H."/>
            <person name="Zhang X."/>
            <person name="Scossa F."/>
            <person name="Alseekh S."/>
            <person name="Zhang Q."/>
            <person name="Wang P."/>
            <person name="Xu L."/>
            <person name="Schmidt M.H."/>
            <person name="Jia X."/>
            <person name="Li D."/>
            <person name="Zhu A."/>
            <person name="Guo F."/>
            <person name="Chen W."/>
            <person name="Ni D."/>
            <person name="Usadel B."/>
            <person name="Fernie A.R."/>
            <person name="Wen W."/>
        </authorList>
    </citation>
    <scope>NUCLEOTIDE SEQUENCE [LARGE SCALE GENOMIC DNA]</scope>
    <source>
        <strain evidence="3">cv. G240</strain>
    </source>
</reference>
<evidence type="ECO:0000313" key="3">
    <source>
        <dbReference type="Proteomes" id="UP000593564"/>
    </source>
</evidence>
<gene>
    <name evidence="2" type="ORF">HYC85_030744</name>
</gene>
<dbReference type="AlphaFoldDB" id="A0A7J7G1J2"/>
<reference evidence="2 3" key="2">
    <citation type="submission" date="2020-07" db="EMBL/GenBank/DDBJ databases">
        <title>Genome assembly of wild tea tree DASZ reveals pedigree and selection history of tea varieties.</title>
        <authorList>
            <person name="Zhang W."/>
        </authorList>
    </citation>
    <scope>NUCLEOTIDE SEQUENCE [LARGE SCALE GENOMIC DNA]</scope>
    <source>
        <strain evidence="3">cv. G240</strain>
        <tissue evidence="2">Leaf</tissue>
    </source>
</reference>
<name>A0A7J7G1J2_CAMSI</name>
<evidence type="ECO:0000313" key="2">
    <source>
        <dbReference type="EMBL" id="KAF5934573.1"/>
    </source>
</evidence>
<comment type="caution">
    <text evidence="2">The sequence shown here is derived from an EMBL/GenBank/DDBJ whole genome shotgun (WGS) entry which is preliminary data.</text>
</comment>
<evidence type="ECO:0000256" key="1">
    <source>
        <dbReference type="SAM" id="MobiDB-lite"/>
    </source>
</evidence>
<proteinExistence type="predicted"/>
<feature type="compositionally biased region" description="Polar residues" evidence="1">
    <location>
        <begin position="168"/>
        <end position="178"/>
    </location>
</feature>
<dbReference type="Proteomes" id="UP000593564">
    <property type="component" value="Unassembled WGS sequence"/>
</dbReference>
<protein>
    <submittedName>
        <fullName evidence="2">Uncharacterized protein</fullName>
    </submittedName>
</protein>
<feature type="compositionally biased region" description="Polar residues" evidence="1">
    <location>
        <begin position="192"/>
        <end position="212"/>
    </location>
</feature>
<sequence>MTIRLTGYGLCQYGNTNPGFTGAPFLTIRPSSFSTIASDPVDIPQPLWTRGRRLNRSEDLVDGQPVFHSLPPVVRRRPKRRSVSEQRLPEQWSTLAVNSRAEVLVSAIEIHIPVSQQDQQNTARMEEMMRQLQESMKQMQEDVARQAEFSKQQATVMAQQAELITRLQQQNAASSSHQVPPPPGIPLPEQAPTVQNALPNTRNTLPNVQNVQEDTDLPTGPAPPPLLPQLSKAPTPINQPDSLFEFEIDHTALKLSKLEKLFKKSQRVKAILDIEDGYTDVAITLPDRFKMPQIDRFDGSGDPMVHLRYAAANGPNRTIKAFAVRPNPVGCGRYLVREVGR</sequence>
<organism evidence="2 3">
    <name type="scientific">Camellia sinensis</name>
    <name type="common">Tea plant</name>
    <name type="synonym">Thea sinensis</name>
    <dbReference type="NCBI Taxonomy" id="4442"/>
    <lineage>
        <taxon>Eukaryota</taxon>
        <taxon>Viridiplantae</taxon>
        <taxon>Streptophyta</taxon>
        <taxon>Embryophyta</taxon>
        <taxon>Tracheophyta</taxon>
        <taxon>Spermatophyta</taxon>
        <taxon>Magnoliopsida</taxon>
        <taxon>eudicotyledons</taxon>
        <taxon>Gunneridae</taxon>
        <taxon>Pentapetalae</taxon>
        <taxon>asterids</taxon>
        <taxon>Ericales</taxon>
        <taxon>Theaceae</taxon>
        <taxon>Camellia</taxon>
    </lineage>
</organism>
<feature type="region of interest" description="Disordered" evidence="1">
    <location>
        <begin position="168"/>
        <end position="235"/>
    </location>
</feature>
<keyword evidence="3" id="KW-1185">Reference proteome</keyword>
<dbReference type="EMBL" id="JACBKZ010000014">
    <property type="protein sequence ID" value="KAF5934573.1"/>
    <property type="molecule type" value="Genomic_DNA"/>
</dbReference>
<accession>A0A7J7G1J2</accession>